<dbReference type="PANTHER" id="PTHR45674">
    <property type="entry name" value="DNA LIGASE 1/3 FAMILY MEMBER"/>
    <property type="match status" value="1"/>
</dbReference>
<proteinExistence type="inferred from homology"/>
<dbReference type="PROSITE" id="PS50160">
    <property type="entry name" value="DNA_LIGASE_A3"/>
    <property type="match status" value="1"/>
</dbReference>
<keyword evidence="10" id="KW-0234">DNA repair</keyword>
<organism evidence="15 16">
    <name type="scientific">candidate division WWE3 bacterium RBG_19FT_COMBO_34_6</name>
    <dbReference type="NCBI Taxonomy" id="1802612"/>
    <lineage>
        <taxon>Bacteria</taxon>
        <taxon>Katanobacteria</taxon>
    </lineage>
</organism>
<keyword evidence="9" id="KW-0233">DNA recombination</keyword>
<dbReference type="PANTHER" id="PTHR45674:SF4">
    <property type="entry name" value="DNA LIGASE 1"/>
    <property type="match status" value="1"/>
</dbReference>
<dbReference type="EMBL" id="MEUV01000045">
    <property type="protein sequence ID" value="OGC45296.1"/>
    <property type="molecule type" value="Genomic_DNA"/>
</dbReference>
<dbReference type="AlphaFoldDB" id="A0A1F4UK56"/>
<dbReference type="GO" id="GO:0005524">
    <property type="term" value="F:ATP binding"/>
    <property type="evidence" value="ECO:0007669"/>
    <property type="project" value="UniProtKB-KW"/>
</dbReference>
<evidence type="ECO:0000256" key="8">
    <source>
        <dbReference type="ARBA" id="ARBA00022840"/>
    </source>
</evidence>
<accession>A0A1F4UK56</accession>
<reference evidence="15 16" key="1">
    <citation type="journal article" date="2016" name="Nat. Commun.">
        <title>Thousands of microbial genomes shed light on interconnected biogeochemical processes in an aquifer system.</title>
        <authorList>
            <person name="Anantharaman K."/>
            <person name="Brown C.T."/>
            <person name="Hug L.A."/>
            <person name="Sharon I."/>
            <person name="Castelle C.J."/>
            <person name="Probst A.J."/>
            <person name="Thomas B.C."/>
            <person name="Singh A."/>
            <person name="Wilkins M.J."/>
            <person name="Karaoz U."/>
            <person name="Brodie E.L."/>
            <person name="Williams K.H."/>
            <person name="Hubbard S.S."/>
            <person name="Banfield J.F."/>
        </authorList>
    </citation>
    <scope>NUCLEOTIDE SEQUENCE [LARGE SCALE GENOMIC DNA]</scope>
</reference>
<keyword evidence="6" id="KW-0547">Nucleotide-binding</keyword>
<dbReference type="EC" id="6.5.1.1" evidence="2"/>
<evidence type="ECO:0000256" key="11">
    <source>
        <dbReference type="ARBA" id="ARBA00023306"/>
    </source>
</evidence>
<dbReference type="Gene3D" id="2.40.50.140">
    <property type="entry name" value="Nucleic acid-binding proteins"/>
    <property type="match status" value="1"/>
</dbReference>
<keyword evidence="7" id="KW-0227">DNA damage</keyword>
<comment type="caution">
    <text evidence="15">The sequence shown here is derived from an EMBL/GenBank/DDBJ whole genome shotgun (WGS) entry which is preliminary data.</text>
</comment>
<dbReference type="NCBIfam" id="TIGR00574">
    <property type="entry name" value="dnl1"/>
    <property type="match status" value="1"/>
</dbReference>
<dbReference type="Proteomes" id="UP000178615">
    <property type="component" value="Unassembled WGS sequence"/>
</dbReference>
<evidence type="ECO:0000313" key="15">
    <source>
        <dbReference type="EMBL" id="OGC45296.1"/>
    </source>
</evidence>
<evidence type="ECO:0000256" key="13">
    <source>
        <dbReference type="RuleBase" id="RU004196"/>
    </source>
</evidence>
<evidence type="ECO:0000256" key="12">
    <source>
        <dbReference type="ARBA" id="ARBA00034003"/>
    </source>
</evidence>
<gene>
    <name evidence="15" type="ORF">A2V49_01755</name>
</gene>
<dbReference type="Pfam" id="PF04679">
    <property type="entry name" value="DNA_ligase_A_C"/>
    <property type="match status" value="1"/>
</dbReference>
<keyword evidence="3" id="KW-0436">Ligase</keyword>
<evidence type="ECO:0000256" key="1">
    <source>
        <dbReference type="ARBA" id="ARBA00007572"/>
    </source>
</evidence>
<dbReference type="InterPro" id="IPR012309">
    <property type="entry name" value="DNA_ligase_ATP-dep_C"/>
</dbReference>
<evidence type="ECO:0000256" key="6">
    <source>
        <dbReference type="ARBA" id="ARBA00022741"/>
    </source>
</evidence>
<dbReference type="Pfam" id="PF04675">
    <property type="entry name" value="DNA_ligase_A_N"/>
    <property type="match status" value="1"/>
</dbReference>
<evidence type="ECO:0000256" key="7">
    <source>
        <dbReference type="ARBA" id="ARBA00022763"/>
    </source>
</evidence>
<evidence type="ECO:0000256" key="3">
    <source>
        <dbReference type="ARBA" id="ARBA00022598"/>
    </source>
</evidence>
<evidence type="ECO:0000256" key="9">
    <source>
        <dbReference type="ARBA" id="ARBA00023172"/>
    </source>
</evidence>
<dbReference type="GO" id="GO:0003677">
    <property type="term" value="F:DNA binding"/>
    <property type="evidence" value="ECO:0007669"/>
    <property type="project" value="InterPro"/>
</dbReference>
<dbReference type="InterPro" id="IPR016059">
    <property type="entry name" value="DNA_ligase_ATP-dep_CS"/>
</dbReference>
<dbReference type="GO" id="GO:0071897">
    <property type="term" value="P:DNA biosynthetic process"/>
    <property type="evidence" value="ECO:0007669"/>
    <property type="project" value="InterPro"/>
</dbReference>
<evidence type="ECO:0000256" key="2">
    <source>
        <dbReference type="ARBA" id="ARBA00012727"/>
    </source>
</evidence>
<evidence type="ECO:0000259" key="14">
    <source>
        <dbReference type="PROSITE" id="PS50160"/>
    </source>
</evidence>
<dbReference type="PROSITE" id="PS00333">
    <property type="entry name" value="DNA_LIGASE_A2"/>
    <property type="match status" value="1"/>
</dbReference>
<sequence>MTLAKLAWYLERLESTPKRLEITSILSELIQELKIDEVDKALYLSLGYLKAPYESEKFNIADKLMIRALARQYHKENEIAKIYGELGDLGSVAFKLHNENTSSEISILQAHQKLTEIAQASGTGSQEAKINKIVDLIQKLNKVSAKYIVRMILGTTRLGFTELTIVDALAQSVKQGKSLAKKIEEKYSIHPDIGLIAKVIIKNKNNPEKALNEIKITTGVPILAQKAQRLGTMEEIVEKLGSCWAEYKFDGTRLQLHLDKNKKFVVNTKQTELFDNPEKEKYLVKTFTRNMEDTTYQYPDLLLAADKQINAVDVILDGEIMGIDKKTGEFLPFQQIMQRKRKYSIKEFSHDIPIRYYVFDILYLNGAPLIEKTLEERHAILEKIIKSGDTIKVAKKVIINDADDLTEYYEEAKSLNLEGLIIKKPKDIYQAGARSFSWVKLKKADEELLKDSVDVVVLGYYFGKGERSKFGIGKFLVGVYDEKRNVFVSLTKVGTGLTDEDWGYIKKEADKYKTAKLPNNVLINKAYNPDVVLNPKLVVEIGGDEITISKSHSSGYGLRFPRLLHFREDKNASQSTTLAEIKKLYSLQERGIYN</sequence>
<evidence type="ECO:0000256" key="4">
    <source>
        <dbReference type="ARBA" id="ARBA00022618"/>
    </source>
</evidence>
<comment type="similarity">
    <text evidence="1 13">Belongs to the ATP-dependent DNA ligase family.</text>
</comment>
<dbReference type="InterPro" id="IPR000977">
    <property type="entry name" value="DNA_ligase_ATP-dep"/>
</dbReference>
<keyword evidence="8" id="KW-0067">ATP-binding</keyword>
<dbReference type="InterPro" id="IPR012340">
    <property type="entry name" value="NA-bd_OB-fold"/>
</dbReference>
<dbReference type="SUPFAM" id="SSF50249">
    <property type="entry name" value="Nucleic acid-binding proteins"/>
    <property type="match status" value="1"/>
</dbReference>
<dbReference type="GO" id="GO:0006281">
    <property type="term" value="P:DNA repair"/>
    <property type="evidence" value="ECO:0007669"/>
    <property type="project" value="UniProtKB-KW"/>
</dbReference>
<dbReference type="InterPro" id="IPR012310">
    <property type="entry name" value="DNA_ligase_ATP-dep_cent"/>
</dbReference>
<protein>
    <recommendedName>
        <fullName evidence="2">DNA ligase (ATP)</fullName>
        <ecNumber evidence="2">6.5.1.1</ecNumber>
    </recommendedName>
</protein>
<dbReference type="Gene3D" id="3.30.470.30">
    <property type="entry name" value="DNA ligase/mRNA capping enzyme"/>
    <property type="match status" value="1"/>
</dbReference>
<keyword evidence="11" id="KW-0131">Cell cycle</keyword>
<evidence type="ECO:0000313" key="16">
    <source>
        <dbReference type="Proteomes" id="UP000178615"/>
    </source>
</evidence>
<dbReference type="GO" id="GO:0003910">
    <property type="term" value="F:DNA ligase (ATP) activity"/>
    <property type="evidence" value="ECO:0007669"/>
    <property type="project" value="UniProtKB-EC"/>
</dbReference>
<comment type="catalytic activity">
    <reaction evidence="12">
        <text>ATP + (deoxyribonucleotide)n-3'-hydroxyl + 5'-phospho-(deoxyribonucleotide)m = (deoxyribonucleotide)n+m + AMP + diphosphate.</text>
        <dbReference type="EC" id="6.5.1.1"/>
    </reaction>
</comment>
<dbReference type="CDD" id="cd07901">
    <property type="entry name" value="Adenylation_DNA_ligase_Arch_LigB"/>
    <property type="match status" value="1"/>
</dbReference>
<evidence type="ECO:0000256" key="10">
    <source>
        <dbReference type="ARBA" id="ARBA00023204"/>
    </source>
</evidence>
<feature type="domain" description="ATP-dependent DNA ligase family profile" evidence="14">
    <location>
        <begin position="347"/>
        <end position="481"/>
    </location>
</feature>
<evidence type="ECO:0000256" key="5">
    <source>
        <dbReference type="ARBA" id="ARBA00022705"/>
    </source>
</evidence>
<dbReference type="GO" id="GO:0006310">
    <property type="term" value="P:DNA recombination"/>
    <property type="evidence" value="ECO:0007669"/>
    <property type="project" value="UniProtKB-KW"/>
</dbReference>
<dbReference type="GO" id="GO:0051301">
    <property type="term" value="P:cell division"/>
    <property type="evidence" value="ECO:0007669"/>
    <property type="project" value="UniProtKB-KW"/>
</dbReference>
<dbReference type="InterPro" id="IPR050191">
    <property type="entry name" value="ATP-dep_DNA_ligase"/>
</dbReference>
<dbReference type="GO" id="GO:0006273">
    <property type="term" value="P:lagging strand elongation"/>
    <property type="evidence" value="ECO:0007669"/>
    <property type="project" value="TreeGrafter"/>
</dbReference>
<dbReference type="Pfam" id="PF01068">
    <property type="entry name" value="DNA_ligase_A_M"/>
    <property type="match status" value="1"/>
</dbReference>
<name>A0A1F4UK56_UNCKA</name>
<dbReference type="InterPro" id="IPR036599">
    <property type="entry name" value="DNA_ligase_N_sf"/>
</dbReference>
<dbReference type="InterPro" id="IPR012308">
    <property type="entry name" value="DNA_ligase_ATP-dep_N"/>
</dbReference>
<dbReference type="Gene3D" id="1.10.3260.10">
    <property type="entry name" value="DNA ligase, ATP-dependent, N-terminal domain"/>
    <property type="match status" value="1"/>
</dbReference>
<keyword evidence="5" id="KW-0235">DNA replication</keyword>
<keyword evidence="4" id="KW-0132">Cell division</keyword>
<dbReference type="SUPFAM" id="SSF117018">
    <property type="entry name" value="ATP-dependent DNA ligase DNA-binding domain"/>
    <property type="match status" value="1"/>
</dbReference>
<dbReference type="SUPFAM" id="SSF56091">
    <property type="entry name" value="DNA ligase/mRNA capping enzyme, catalytic domain"/>
    <property type="match status" value="1"/>
</dbReference>